<protein>
    <recommendedName>
        <fullName evidence="5 11">Transaldolase</fullName>
        <ecNumber evidence="5 11">2.2.1.2</ecNumber>
    </recommendedName>
</protein>
<feature type="active site" description="Schiff-base intermediate with substrate" evidence="11">
    <location>
        <position position="131"/>
    </location>
</feature>
<dbReference type="NCBIfam" id="TIGR00876">
    <property type="entry name" value="tal_mycobact"/>
    <property type="match status" value="1"/>
</dbReference>
<comment type="pathway">
    <text evidence="3 11">Carbohydrate degradation; pentose phosphate pathway; D-glyceraldehyde 3-phosphate and beta-D-fructose 6-phosphate from D-ribose 5-phosphate and D-xylulose 5-phosphate (non-oxidative stage): step 2/3.</text>
</comment>
<dbReference type="GeneID" id="93091202"/>
<evidence type="ECO:0000256" key="10">
    <source>
        <dbReference type="ARBA" id="ARBA00048810"/>
    </source>
</evidence>
<gene>
    <name evidence="11 12" type="primary">tal</name>
    <name evidence="12" type="ORF">NCTC12475_00770</name>
</gene>
<evidence type="ECO:0000256" key="2">
    <source>
        <dbReference type="ARBA" id="ARBA00004496"/>
    </source>
</evidence>
<dbReference type="STRING" id="32024.GCA_000788295_01189"/>
<organism evidence="12 13">
    <name type="scientific">Campylobacter sputorum subsp. sputorum</name>
    <dbReference type="NCBI Taxonomy" id="32024"/>
    <lineage>
        <taxon>Bacteria</taxon>
        <taxon>Pseudomonadati</taxon>
        <taxon>Campylobacterota</taxon>
        <taxon>Epsilonproteobacteria</taxon>
        <taxon>Campylobacterales</taxon>
        <taxon>Campylobacteraceae</taxon>
        <taxon>Campylobacter</taxon>
    </lineage>
</organism>
<dbReference type="PROSITE" id="PS01054">
    <property type="entry name" value="TRANSALDOLASE_1"/>
    <property type="match status" value="1"/>
</dbReference>
<dbReference type="UniPathway" id="UPA00115">
    <property type="reaction ID" value="UER00414"/>
</dbReference>
<name>A0A381DIP3_9BACT</name>
<evidence type="ECO:0000256" key="9">
    <source>
        <dbReference type="ARBA" id="ARBA00023270"/>
    </source>
</evidence>
<keyword evidence="9 11" id="KW-0704">Schiff base</keyword>
<reference evidence="12 13" key="1">
    <citation type="submission" date="2018-06" db="EMBL/GenBank/DDBJ databases">
        <authorList>
            <consortium name="Pathogen Informatics"/>
            <person name="Doyle S."/>
        </authorList>
    </citation>
    <scope>NUCLEOTIDE SEQUENCE [LARGE SCALE GENOMIC DNA]</scope>
    <source>
        <strain evidence="12 13">NCTC12475</strain>
    </source>
</reference>
<dbReference type="PANTHER" id="PTHR10683">
    <property type="entry name" value="TRANSALDOLASE"/>
    <property type="match status" value="1"/>
</dbReference>
<dbReference type="NCBIfam" id="NF003026">
    <property type="entry name" value="PRK03903.1"/>
    <property type="match status" value="1"/>
</dbReference>
<dbReference type="InterPro" id="IPR013785">
    <property type="entry name" value="Aldolase_TIM"/>
</dbReference>
<keyword evidence="6 11" id="KW-0963">Cytoplasm</keyword>
<dbReference type="InterPro" id="IPR018225">
    <property type="entry name" value="Transaldolase_AS"/>
</dbReference>
<dbReference type="Gene3D" id="3.20.20.70">
    <property type="entry name" value="Aldolase class I"/>
    <property type="match status" value="1"/>
</dbReference>
<dbReference type="InterPro" id="IPR001585">
    <property type="entry name" value="TAL/FSA"/>
</dbReference>
<evidence type="ECO:0000313" key="12">
    <source>
        <dbReference type="EMBL" id="SUX10573.1"/>
    </source>
</evidence>
<dbReference type="PIRSF" id="PIRSF036915">
    <property type="entry name" value="Trnald_Bac_Plnt"/>
    <property type="match status" value="1"/>
</dbReference>
<evidence type="ECO:0000256" key="5">
    <source>
        <dbReference type="ARBA" id="ARBA00013151"/>
    </source>
</evidence>
<comment type="similarity">
    <text evidence="4 11">Belongs to the transaldolase family. Type 2 subfamily.</text>
</comment>
<dbReference type="GO" id="GO:0004801">
    <property type="term" value="F:transaldolase activity"/>
    <property type="evidence" value="ECO:0007669"/>
    <property type="project" value="UniProtKB-UniRule"/>
</dbReference>
<evidence type="ECO:0000256" key="1">
    <source>
        <dbReference type="ARBA" id="ARBA00003518"/>
    </source>
</evidence>
<keyword evidence="13" id="KW-1185">Reference proteome</keyword>
<dbReference type="AlphaFoldDB" id="A0A381DIP3"/>
<comment type="catalytic activity">
    <reaction evidence="10 11">
        <text>D-sedoheptulose 7-phosphate + D-glyceraldehyde 3-phosphate = D-erythrose 4-phosphate + beta-D-fructose 6-phosphate</text>
        <dbReference type="Rhea" id="RHEA:17053"/>
        <dbReference type="ChEBI" id="CHEBI:16897"/>
        <dbReference type="ChEBI" id="CHEBI:57483"/>
        <dbReference type="ChEBI" id="CHEBI:57634"/>
        <dbReference type="ChEBI" id="CHEBI:59776"/>
        <dbReference type="EC" id="2.2.1.2"/>
    </reaction>
</comment>
<dbReference type="RefSeq" id="WP_089182965.1">
    <property type="nucleotide sequence ID" value="NZ_CP043427.1"/>
</dbReference>
<evidence type="ECO:0000256" key="4">
    <source>
        <dbReference type="ARBA" id="ARBA00008426"/>
    </source>
</evidence>
<evidence type="ECO:0000256" key="7">
    <source>
        <dbReference type="ARBA" id="ARBA00022679"/>
    </source>
</evidence>
<dbReference type="Pfam" id="PF00923">
    <property type="entry name" value="TAL_FSA"/>
    <property type="match status" value="1"/>
</dbReference>
<evidence type="ECO:0000256" key="6">
    <source>
        <dbReference type="ARBA" id="ARBA00022490"/>
    </source>
</evidence>
<dbReference type="OrthoDB" id="9809101at2"/>
<dbReference type="EC" id="2.2.1.2" evidence="5 11"/>
<evidence type="ECO:0000313" key="13">
    <source>
        <dbReference type="Proteomes" id="UP000254920"/>
    </source>
</evidence>
<comment type="function">
    <text evidence="1 11">Transaldolase is important for the balance of metabolites in the pentose-phosphate pathway.</text>
</comment>
<keyword evidence="7 11" id="KW-0808">Transferase</keyword>
<dbReference type="GO" id="GO:0005975">
    <property type="term" value="P:carbohydrate metabolic process"/>
    <property type="evidence" value="ECO:0007669"/>
    <property type="project" value="InterPro"/>
</dbReference>
<dbReference type="Proteomes" id="UP000254920">
    <property type="component" value="Unassembled WGS sequence"/>
</dbReference>
<dbReference type="PANTHER" id="PTHR10683:SF31">
    <property type="entry name" value="TRANSALDOLASE"/>
    <property type="match status" value="1"/>
</dbReference>
<dbReference type="GO" id="GO:0005737">
    <property type="term" value="C:cytoplasm"/>
    <property type="evidence" value="ECO:0007669"/>
    <property type="project" value="UniProtKB-SubCell"/>
</dbReference>
<keyword evidence="8 11" id="KW-0570">Pentose shunt</keyword>
<evidence type="ECO:0000256" key="11">
    <source>
        <dbReference type="HAMAP-Rule" id="MF_00493"/>
    </source>
</evidence>
<dbReference type="EMBL" id="UFVD01000001">
    <property type="protein sequence ID" value="SUX10573.1"/>
    <property type="molecule type" value="Genomic_DNA"/>
</dbReference>
<accession>A0A381DIP3</accession>
<sequence>MYKNNNINFSLWCDFLQRDFINGEFKELISSDTINGATSNPTIFKNAFCNSSDYENVIKSCKFKHPKTVYEILATQDIRLAAEKLLKNYANNDDGFVSIEVDPCLYDDAEGSFKEGKNLYSTIGMPNVMIKIPATKAGFEAMNELMKKGININATLVFSPQQALDCLDSFENATNEFIKRFPKANLPQAVISVFVSRFDRLLDTKMSEKSLPTSQIGIMNASKIYNTIQKKNLPNVKTLFASTGVKGDSLHKAYYVKELLYKNSINTAPLETIKAFGDVHFEEKSPLSDDSIDKFFDVVKKADIDMTKVYKDLLNDGISSFVKSFEDIMSDLKKKI</sequence>
<proteinExistence type="inferred from homology"/>
<dbReference type="SUPFAM" id="SSF51569">
    <property type="entry name" value="Aldolase"/>
    <property type="match status" value="1"/>
</dbReference>
<evidence type="ECO:0000256" key="3">
    <source>
        <dbReference type="ARBA" id="ARBA00004857"/>
    </source>
</evidence>
<dbReference type="HAMAP" id="MF_00493">
    <property type="entry name" value="Transaldolase_2"/>
    <property type="match status" value="1"/>
</dbReference>
<dbReference type="GO" id="GO:0006098">
    <property type="term" value="P:pentose-phosphate shunt"/>
    <property type="evidence" value="ECO:0007669"/>
    <property type="project" value="UniProtKB-UniRule"/>
</dbReference>
<evidence type="ECO:0000256" key="8">
    <source>
        <dbReference type="ARBA" id="ARBA00023126"/>
    </source>
</evidence>
<comment type="subcellular location">
    <subcellularLocation>
        <location evidence="2 11">Cytoplasm</location>
    </subcellularLocation>
</comment>
<dbReference type="InterPro" id="IPR004732">
    <property type="entry name" value="Transaldolase_2"/>
</dbReference>